<evidence type="ECO:0000256" key="1">
    <source>
        <dbReference type="SAM" id="MobiDB-lite"/>
    </source>
</evidence>
<accession>A0AAY4E0V8</accession>
<feature type="region of interest" description="Disordered" evidence="1">
    <location>
        <begin position="1"/>
        <end position="178"/>
    </location>
</feature>
<reference evidence="2 3" key="1">
    <citation type="submission" date="2020-06" db="EMBL/GenBank/DDBJ databases">
        <authorList>
            <consortium name="Wellcome Sanger Institute Data Sharing"/>
        </authorList>
    </citation>
    <scope>NUCLEOTIDE SEQUENCE [LARGE SCALE GENOMIC DNA]</scope>
</reference>
<dbReference type="Proteomes" id="UP000694580">
    <property type="component" value="Chromosome 5"/>
</dbReference>
<feature type="compositionally biased region" description="Acidic residues" evidence="1">
    <location>
        <begin position="231"/>
        <end position="241"/>
    </location>
</feature>
<feature type="compositionally biased region" description="Acidic residues" evidence="1">
    <location>
        <begin position="267"/>
        <end position="283"/>
    </location>
</feature>
<feature type="compositionally biased region" description="Low complexity" evidence="1">
    <location>
        <begin position="143"/>
        <end position="153"/>
    </location>
</feature>
<dbReference type="AlphaFoldDB" id="A0AAY4E0V8"/>
<protein>
    <recommendedName>
        <fullName evidence="4">Glutamate-rich protein 2</fullName>
    </recommendedName>
</protein>
<gene>
    <name evidence="2" type="primary">ERICH2</name>
</gene>
<dbReference type="GeneID" id="114791245"/>
<proteinExistence type="predicted"/>
<feature type="compositionally biased region" description="Polar residues" evidence="1">
    <location>
        <begin position="109"/>
        <end position="118"/>
    </location>
</feature>
<dbReference type="InterPro" id="IPR026703">
    <property type="entry name" value="ERICH2"/>
</dbReference>
<reference evidence="2" key="3">
    <citation type="submission" date="2025-09" db="UniProtKB">
        <authorList>
            <consortium name="Ensembl"/>
        </authorList>
    </citation>
    <scope>IDENTIFICATION</scope>
</reference>
<dbReference type="PANTHER" id="PTHR21520">
    <property type="entry name" value="GLUTAMATE-RICH PROTEIN 2"/>
    <property type="match status" value="1"/>
</dbReference>
<dbReference type="PANTHER" id="PTHR21520:SF2">
    <property type="entry name" value="GLUTAMATE-RICH PROTEIN 2"/>
    <property type="match status" value="1"/>
</dbReference>
<sequence length="283" mass="31373">MDGLQCIGKSAKCPSESQELVSIQLHNTRTGDFKDPTPTESTKSKSRQPHTSQVPIPGSKNQRRNTGADFRSPRHRGTAEYAGLPVLSHKDVQRDKLRKTKQPGPDVTGKSTRQTGVWQQVCEPGLSQTETAAAEENLHERGSSSSSSQCQSSACNQYNYSKPDDHSSEDDEEDEPVYKAPLELLAEFLKAVMEKDYTLSRKLCQMILIYEPENQEAKQFLPLIEDKLAQDEEERREEEESSGSNSGSEDETDSSGDLSSFSSSSSDLEDEDEDEDEGSGDEI</sequence>
<evidence type="ECO:0000313" key="2">
    <source>
        <dbReference type="Ensembl" id="ENSDCDP00010051387.1"/>
    </source>
</evidence>
<dbReference type="RefSeq" id="XP_028837750.1">
    <property type="nucleotide sequence ID" value="XM_028981917.1"/>
</dbReference>
<feature type="region of interest" description="Disordered" evidence="1">
    <location>
        <begin position="215"/>
        <end position="283"/>
    </location>
</feature>
<dbReference type="GeneTree" id="ENSGT00390000017846"/>
<feature type="compositionally biased region" description="Polar residues" evidence="1">
    <location>
        <begin position="15"/>
        <end position="28"/>
    </location>
</feature>
<evidence type="ECO:0008006" key="4">
    <source>
        <dbReference type="Google" id="ProtNLM"/>
    </source>
</evidence>
<feature type="compositionally biased region" description="Low complexity" evidence="1">
    <location>
        <begin position="255"/>
        <end position="266"/>
    </location>
</feature>
<name>A0AAY4E0V8_9TELE</name>
<evidence type="ECO:0000313" key="3">
    <source>
        <dbReference type="Proteomes" id="UP000694580"/>
    </source>
</evidence>
<reference evidence="2" key="2">
    <citation type="submission" date="2025-08" db="UniProtKB">
        <authorList>
            <consortium name="Ensembl"/>
        </authorList>
    </citation>
    <scope>IDENTIFICATION</scope>
</reference>
<dbReference type="Ensembl" id="ENSDCDT00010061846.1">
    <property type="protein sequence ID" value="ENSDCDP00010051387.1"/>
    <property type="gene ID" value="ENSDCDG00010030302.1"/>
</dbReference>
<organism evidence="2 3">
    <name type="scientific">Denticeps clupeoides</name>
    <name type="common">denticle herring</name>
    <dbReference type="NCBI Taxonomy" id="299321"/>
    <lineage>
        <taxon>Eukaryota</taxon>
        <taxon>Metazoa</taxon>
        <taxon>Chordata</taxon>
        <taxon>Craniata</taxon>
        <taxon>Vertebrata</taxon>
        <taxon>Euteleostomi</taxon>
        <taxon>Actinopterygii</taxon>
        <taxon>Neopterygii</taxon>
        <taxon>Teleostei</taxon>
        <taxon>Clupei</taxon>
        <taxon>Clupeiformes</taxon>
        <taxon>Denticipitoidei</taxon>
        <taxon>Denticipitidae</taxon>
        <taxon>Denticeps</taxon>
    </lineage>
</organism>
<keyword evidence="3" id="KW-1185">Reference proteome</keyword>